<dbReference type="InterPro" id="IPR022398">
    <property type="entry name" value="Peptidase_S8_His-AS"/>
</dbReference>
<reference evidence="10" key="1">
    <citation type="journal article" date="2020" name="mSystems">
        <title>Genome- and Community-Level Interaction Insights into Carbon Utilization and Element Cycling Functions of Hydrothermarchaeota in Hydrothermal Sediment.</title>
        <authorList>
            <person name="Zhou Z."/>
            <person name="Liu Y."/>
            <person name="Xu W."/>
            <person name="Pan J."/>
            <person name="Luo Z.H."/>
            <person name="Li M."/>
        </authorList>
    </citation>
    <scope>NUCLEOTIDE SEQUENCE [LARGE SCALE GENOMIC DNA]</scope>
    <source>
        <strain evidence="10">SpSt-381</strain>
    </source>
</reference>
<keyword evidence="4 5" id="KW-0720">Serine protease</keyword>
<evidence type="ECO:0000256" key="5">
    <source>
        <dbReference type="PROSITE-ProRule" id="PRU01240"/>
    </source>
</evidence>
<dbReference type="NCBIfam" id="TIGR04183">
    <property type="entry name" value="Por_Secre_tail"/>
    <property type="match status" value="1"/>
</dbReference>
<accession>A0A832I3G7</accession>
<sequence>MPRFPRALRVAALMAACLAIARPTLAERPLPGKPSAAPVPRLVALVRGPLARAGGGPARAAALRDALAPAAATLARHGLEVEPGPASRRAGLALVRLAARGPGLDAAAAAADLSATGAFAAVAPEFRVQLFDTRPNDPDLALQWFVDHGDSADVELPGAWDVARGDTGVVIAILDTGVDLGHPDLAAQIWTNRGEIAGNGLDDDGNGFADDVHGWDFGDGDADANPAPTFDALGMDVGFHGTFCAGIAAAATDNAEGIAGAGWACRLLPLKVSNAAGEITSDALAAAMLYAVDAGASVMSLSLGAAAAPGVPEFFQPLVDAADSAGVLVVAAAGNDGGDQPTYPAANDGVLAVGATDPAGARASFSNFGAWVDLAAPGALMWSALCRNYELDVLSQILYLYLFGWDGVRPYMFGDGTSFACPLVAGVAGLVRARFPTLSPAAVRARLVATGDPVAYDQPIGPKLNAWRAVHAPPLAVAAAAADDARWTAIAPNPARGAVALAFALPRPTAARVTVLDAAGRRVRTLADGPHAAGAHALRWDGRDAAGREVAPGVYLVRLEAGAARDTRRVVRVGR</sequence>
<organism evidence="10">
    <name type="scientific">Eiseniibacteriota bacterium</name>
    <dbReference type="NCBI Taxonomy" id="2212470"/>
    <lineage>
        <taxon>Bacteria</taxon>
        <taxon>Candidatus Eiseniibacteriota</taxon>
    </lineage>
</organism>
<dbReference type="InterPro" id="IPR000209">
    <property type="entry name" value="Peptidase_S8/S53_dom"/>
</dbReference>
<evidence type="ECO:0000259" key="9">
    <source>
        <dbReference type="Pfam" id="PF13860"/>
    </source>
</evidence>
<dbReference type="Pfam" id="PF00082">
    <property type="entry name" value="Peptidase_S8"/>
    <property type="match status" value="1"/>
</dbReference>
<keyword evidence="7" id="KW-0732">Signal</keyword>
<comment type="similarity">
    <text evidence="1 5 6">Belongs to the peptidase S8 family.</text>
</comment>
<keyword evidence="3 5" id="KW-0378">Hydrolase</keyword>
<evidence type="ECO:0000313" key="10">
    <source>
        <dbReference type="EMBL" id="HGZ43046.1"/>
    </source>
</evidence>
<dbReference type="PROSITE" id="PS00136">
    <property type="entry name" value="SUBTILASE_ASP"/>
    <property type="match status" value="1"/>
</dbReference>
<dbReference type="GO" id="GO:0004252">
    <property type="term" value="F:serine-type endopeptidase activity"/>
    <property type="evidence" value="ECO:0007669"/>
    <property type="project" value="UniProtKB-UniRule"/>
</dbReference>
<evidence type="ECO:0000256" key="3">
    <source>
        <dbReference type="ARBA" id="ARBA00022801"/>
    </source>
</evidence>
<dbReference type="AlphaFoldDB" id="A0A832I3G7"/>
<feature type="active site" description="Charge relay system" evidence="5">
    <location>
        <position position="175"/>
    </location>
</feature>
<dbReference type="PROSITE" id="PS00137">
    <property type="entry name" value="SUBTILASE_HIS"/>
    <property type="match status" value="1"/>
</dbReference>
<dbReference type="Pfam" id="PF13860">
    <property type="entry name" value="FlgD_ig"/>
    <property type="match status" value="1"/>
</dbReference>
<dbReference type="SUPFAM" id="SSF52743">
    <property type="entry name" value="Subtilisin-like"/>
    <property type="match status" value="1"/>
</dbReference>
<evidence type="ECO:0000256" key="7">
    <source>
        <dbReference type="SAM" id="SignalP"/>
    </source>
</evidence>
<evidence type="ECO:0000256" key="1">
    <source>
        <dbReference type="ARBA" id="ARBA00011073"/>
    </source>
</evidence>
<dbReference type="InterPro" id="IPR023828">
    <property type="entry name" value="Peptidase_S8_Ser-AS"/>
</dbReference>
<proteinExistence type="inferred from homology"/>
<dbReference type="CDD" id="cd07473">
    <property type="entry name" value="Peptidases_S8_Subtilisin_like"/>
    <property type="match status" value="1"/>
</dbReference>
<gene>
    <name evidence="10" type="ORF">ENR23_06420</name>
</gene>
<comment type="caution">
    <text evidence="10">The sequence shown here is derived from an EMBL/GenBank/DDBJ whole genome shotgun (WGS) entry which is preliminary data.</text>
</comment>
<dbReference type="InterPro" id="IPR025965">
    <property type="entry name" value="FlgD/Vpr_Ig-like"/>
</dbReference>
<feature type="domain" description="Peptidase S8/S53" evidence="8">
    <location>
        <begin position="167"/>
        <end position="451"/>
    </location>
</feature>
<dbReference type="PRINTS" id="PR00723">
    <property type="entry name" value="SUBTILISIN"/>
</dbReference>
<feature type="signal peptide" evidence="7">
    <location>
        <begin position="1"/>
        <end position="26"/>
    </location>
</feature>
<dbReference type="InterPro" id="IPR034204">
    <property type="entry name" value="PfSUB1-like_cat_dom"/>
</dbReference>
<evidence type="ECO:0000256" key="2">
    <source>
        <dbReference type="ARBA" id="ARBA00022670"/>
    </source>
</evidence>
<dbReference type="EMBL" id="DSQF01000012">
    <property type="protein sequence ID" value="HGZ43046.1"/>
    <property type="molecule type" value="Genomic_DNA"/>
</dbReference>
<dbReference type="InterPro" id="IPR015500">
    <property type="entry name" value="Peptidase_S8_subtilisin-rel"/>
</dbReference>
<dbReference type="Gene3D" id="2.60.40.4070">
    <property type="match status" value="1"/>
</dbReference>
<evidence type="ECO:0000256" key="6">
    <source>
        <dbReference type="RuleBase" id="RU003355"/>
    </source>
</evidence>
<dbReference type="PANTHER" id="PTHR43399">
    <property type="entry name" value="SUBTILISIN-RELATED"/>
    <property type="match status" value="1"/>
</dbReference>
<feature type="active site" description="Charge relay system" evidence="5">
    <location>
        <position position="418"/>
    </location>
</feature>
<dbReference type="InterPro" id="IPR051048">
    <property type="entry name" value="Peptidase_S8/S53_subtilisin"/>
</dbReference>
<dbReference type="InterPro" id="IPR036852">
    <property type="entry name" value="Peptidase_S8/S53_dom_sf"/>
</dbReference>
<dbReference type="InterPro" id="IPR023827">
    <property type="entry name" value="Peptidase_S8_Asp-AS"/>
</dbReference>
<dbReference type="PROSITE" id="PS51892">
    <property type="entry name" value="SUBTILASE"/>
    <property type="match status" value="1"/>
</dbReference>
<evidence type="ECO:0000259" key="8">
    <source>
        <dbReference type="Pfam" id="PF00082"/>
    </source>
</evidence>
<dbReference type="InterPro" id="IPR026444">
    <property type="entry name" value="Secre_tail"/>
</dbReference>
<evidence type="ECO:0000256" key="4">
    <source>
        <dbReference type="ARBA" id="ARBA00022825"/>
    </source>
</evidence>
<feature type="active site" description="Charge relay system" evidence="5">
    <location>
        <position position="240"/>
    </location>
</feature>
<dbReference type="Gene3D" id="3.40.50.200">
    <property type="entry name" value="Peptidase S8/S53 domain"/>
    <property type="match status" value="1"/>
</dbReference>
<dbReference type="PROSITE" id="PS00138">
    <property type="entry name" value="SUBTILASE_SER"/>
    <property type="match status" value="1"/>
</dbReference>
<feature type="domain" description="FlgD/Vpr Ig-like" evidence="9">
    <location>
        <begin position="499"/>
        <end position="562"/>
    </location>
</feature>
<keyword evidence="2 5" id="KW-0645">Protease</keyword>
<dbReference type="GO" id="GO:0006508">
    <property type="term" value="P:proteolysis"/>
    <property type="evidence" value="ECO:0007669"/>
    <property type="project" value="UniProtKB-KW"/>
</dbReference>
<protein>
    <submittedName>
        <fullName evidence="10">T9SS type A sorting domain-containing protein</fullName>
    </submittedName>
</protein>
<name>A0A832I3G7_UNCEI</name>
<feature type="chain" id="PRO_5032357245" evidence="7">
    <location>
        <begin position="27"/>
        <end position="575"/>
    </location>
</feature>
<dbReference type="PANTHER" id="PTHR43399:SF4">
    <property type="entry name" value="CELL WALL-ASSOCIATED PROTEASE"/>
    <property type="match status" value="1"/>
</dbReference>